<sequence>MARLIEGDLIEEHVSAKKKVYDWDDNNVTKDEFNTRVTREILRALNTTKCAPLSNAYLVSAAAEILSPLLESSKETADALAMCSTQQLRDRLGQELEWQRERAVCKDCRMEQSEIQSAIEKTAKQTVKNVNQTAEEFYRVYSEVDLGYMKAVKMRWTEIRDYQAKGARAMEAVRWLLEGCKGGLERLEEMEVESTIGINDEKQYLNKGAFERALAQHSAIRNSAAKELTESFAKVKILFPPTRKDESETKKSKTEPVVRTLGSKIHASSESLYLTQNLSEKIPKDEETLLEDAGFKKRDILAESEELESENMFMKTHTFDSEDTLVKSDTFVNKETLVKSDTFVNEETLVKSDTFVNEETLVKSDTFASEETLVKSDTLEDENMVMGGRRFDEVEMDEAPHHSPTNCCIPPTEHAQAQDAPGENMALSRSTSKSDVTELIFEHESRSSSRSGMSILASSVLRLSESTSSCRSGVNNNKGKVLPSKPQWSRRLVNSRKESFGGIGLRPTCPWRQTEAKRCLSTVPVHQLSLYGELSESFIHKLEEERSHTLRAQHLPSQLSKGLAAASVGSHCLGGQVSVDSERVSQYMAESSIPSTRGSLEALDEPSLIEEHLLPVRGSTSWSTEKRPSDDSLYVKGNGTAVRVEETTVKKVHSVRAPAVGPKGSSTIVARNVTVQERRGEAGNDTVVARRLRYLATNLDGPDQTRHSQAEKKLHHGYTSSAAGDRPKILLLQR</sequence>
<evidence type="ECO:0000313" key="2">
    <source>
        <dbReference type="EMBL" id="KAF4671718.1"/>
    </source>
</evidence>
<dbReference type="Proteomes" id="UP000591131">
    <property type="component" value="Unassembled WGS sequence"/>
</dbReference>
<dbReference type="AlphaFoldDB" id="A0A7J6MJE1"/>
<proteinExistence type="predicted"/>
<accession>A0A7J6MJE1</accession>
<feature type="region of interest" description="Disordered" evidence="1">
    <location>
        <begin position="698"/>
        <end position="726"/>
    </location>
</feature>
<keyword evidence="3" id="KW-1185">Reference proteome</keyword>
<name>A0A7J6MJE1_PERCH</name>
<protein>
    <submittedName>
        <fullName evidence="2">Uncharacterized protein</fullName>
    </submittedName>
</protein>
<dbReference type="OrthoDB" id="20799at2759"/>
<feature type="region of interest" description="Disordered" evidence="1">
    <location>
        <begin position="398"/>
        <end position="431"/>
    </location>
</feature>
<evidence type="ECO:0000313" key="3">
    <source>
        <dbReference type="Proteomes" id="UP000591131"/>
    </source>
</evidence>
<feature type="compositionally biased region" description="Basic and acidic residues" evidence="1">
    <location>
        <begin position="703"/>
        <end position="712"/>
    </location>
</feature>
<gene>
    <name evidence="2" type="ORF">FOL47_001325</name>
</gene>
<dbReference type="EMBL" id="JAAPAO010000130">
    <property type="protein sequence ID" value="KAF4671718.1"/>
    <property type="molecule type" value="Genomic_DNA"/>
</dbReference>
<organism evidence="2 3">
    <name type="scientific">Perkinsus chesapeaki</name>
    <name type="common">Clam parasite</name>
    <name type="synonym">Perkinsus andrewsi</name>
    <dbReference type="NCBI Taxonomy" id="330153"/>
    <lineage>
        <taxon>Eukaryota</taxon>
        <taxon>Sar</taxon>
        <taxon>Alveolata</taxon>
        <taxon>Perkinsozoa</taxon>
        <taxon>Perkinsea</taxon>
        <taxon>Perkinsida</taxon>
        <taxon>Perkinsidae</taxon>
        <taxon>Perkinsus</taxon>
    </lineage>
</organism>
<reference evidence="2 3" key="1">
    <citation type="submission" date="2020-04" db="EMBL/GenBank/DDBJ databases">
        <title>Perkinsus chesapeaki whole genome sequence.</title>
        <authorList>
            <person name="Bogema D.R."/>
        </authorList>
    </citation>
    <scope>NUCLEOTIDE SEQUENCE [LARGE SCALE GENOMIC DNA]</scope>
    <source>
        <strain evidence="2">ATCC PRA-425</strain>
    </source>
</reference>
<evidence type="ECO:0000256" key="1">
    <source>
        <dbReference type="SAM" id="MobiDB-lite"/>
    </source>
</evidence>
<comment type="caution">
    <text evidence="2">The sequence shown here is derived from an EMBL/GenBank/DDBJ whole genome shotgun (WGS) entry which is preliminary data.</text>
</comment>